<feature type="region of interest" description="Disordered" evidence="3">
    <location>
        <begin position="1"/>
        <end position="37"/>
    </location>
</feature>
<feature type="domain" description="Peptidase S26" evidence="5">
    <location>
        <begin position="87"/>
        <end position="170"/>
    </location>
</feature>
<feature type="transmembrane region" description="Helical" evidence="4">
    <location>
        <begin position="43"/>
        <end position="61"/>
    </location>
</feature>
<evidence type="ECO:0000256" key="3">
    <source>
        <dbReference type="SAM" id="MobiDB-lite"/>
    </source>
</evidence>
<dbReference type="PANTHER" id="PTHR43390:SF1">
    <property type="entry name" value="CHLOROPLAST PROCESSING PEPTIDASE"/>
    <property type="match status" value="1"/>
</dbReference>
<evidence type="ECO:0000256" key="4">
    <source>
        <dbReference type="SAM" id="Phobius"/>
    </source>
</evidence>
<name>A0ABV8FC93_9ACTN</name>
<dbReference type="Proteomes" id="UP001595698">
    <property type="component" value="Unassembled WGS sequence"/>
</dbReference>
<keyword evidence="7" id="KW-1185">Reference proteome</keyword>
<dbReference type="Gene3D" id="2.10.109.10">
    <property type="entry name" value="Umud Fragment, subunit A"/>
    <property type="match status" value="1"/>
</dbReference>
<keyword evidence="4" id="KW-0812">Transmembrane</keyword>
<dbReference type="CDD" id="cd06462">
    <property type="entry name" value="Peptidase_S24_S26"/>
    <property type="match status" value="1"/>
</dbReference>
<dbReference type="SUPFAM" id="SSF51306">
    <property type="entry name" value="LexA/Signal peptidase"/>
    <property type="match status" value="1"/>
</dbReference>
<dbReference type="EMBL" id="JBHSBC010000049">
    <property type="protein sequence ID" value="MFC3985944.1"/>
    <property type="molecule type" value="Genomic_DNA"/>
</dbReference>
<dbReference type="InterPro" id="IPR000223">
    <property type="entry name" value="Pept_S26A_signal_pept_1"/>
</dbReference>
<feature type="compositionally biased region" description="Basic and acidic residues" evidence="3">
    <location>
        <begin position="1"/>
        <end position="16"/>
    </location>
</feature>
<dbReference type="InterPro" id="IPR036286">
    <property type="entry name" value="LexA/Signal_pep-like_sf"/>
</dbReference>
<evidence type="ECO:0000259" key="5">
    <source>
        <dbReference type="Pfam" id="PF10502"/>
    </source>
</evidence>
<feature type="domain" description="Peptidase S26" evidence="5">
    <location>
        <begin position="182"/>
        <end position="218"/>
    </location>
</feature>
<dbReference type="PRINTS" id="PR00727">
    <property type="entry name" value="LEADERPTASE"/>
</dbReference>
<dbReference type="PANTHER" id="PTHR43390">
    <property type="entry name" value="SIGNAL PEPTIDASE I"/>
    <property type="match status" value="1"/>
</dbReference>
<feature type="region of interest" description="Disordered" evidence="3">
    <location>
        <begin position="131"/>
        <end position="150"/>
    </location>
</feature>
<keyword evidence="4" id="KW-0472">Membrane</keyword>
<evidence type="ECO:0000256" key="1">
    <source>
        <dbReference type="ARBA" id="ARBA00004401"/>
    </source>
</evidence>
<keyword evidence="4" id="KW-1133">Transmembrane helix</keyword>
<protein>
    <submittedName>
        <fullName evidence="6">S26 family signal peptidase</fullName>
    </submittedName>
</protein>
<dbReference type="InterPro" id="IPR019533">
    <property type="entry name" value="Peptidase_S26"/>
</dbReference>
<comment type="caution">
    <text evidence="6">The sequence shown here is derived from an EMBL/GenBank/DDBJ whole genome shotgun (WGS) entry which is preliminary data.</text>
</comment>
<evidence type="ECO:0000256" key="2">
    <source>
        <dbReference type="ARBA" id="ARBA00009370"/>
    </source>
</evidence>
<proteinExistence type="inferred from homology"/>
<comment type="subcellular location">
    <subcellularLocation>
        <location evidence="1">Cell membrane</location>
        <topology evidence="1">Single-pass type II membrane protein</topology>
    </subcellularLocation>
</comment>
<organism evidence="6 7">
    <name type="scientific">Streptosporangium jomthongense</name>
    <dbReference type="NCBI Taxonomy" id="1193683"/>
    <lineage>
        <taxon>Bacteria</taxon>
        <taxon>Bacillati</taxon>
        <taxon>Actinomycetota</taxon>
        <taxon>Actinomycetes</taxon>
        <taxon>Streptosporangiales</taxon>
        <taxon>Streptosporangiaceae</taxon>
        <taxon>Streptosporangium</taxon>
    </lineage>
</organism>
<feature type="transmembrane region" description="Helical" evidence="4">
    <location>
        <begin position="67"/>
        <end position="93"/>
    </location>
</feature>
<evidence type="ECO:0000313" key="6">
    <source>
        <dbReference type="EMBL" id="MFC3985944.1"/>
    </source>
</evidence>
<sequence>MTADAGPRRPGRERVMGETGAPAGGPGRGRAPAVSTRPPRARTLTVIGVLLLWGGTVAFLVRGAWGWAVACGASASVLGLGLLTSAVMARGLVAVTVRGSSMKPAYRDGDRVVARRGRPLRAGQVVVVEQPTPEREWPDPPVPPGAGEASMSGRRWMIKRIVAVPGDAVPRARVPALSDAPEDRVPPGRLVLLGDNQEASYDSRHVGYFPAERVLGVVLRPLHRRGFRIRSAGR</sequence>
<evidence type="ECO:0000313" key="7">
    <source>
        <dbReference type="Proteomes" id="UP001595698"/>
    </source>
</evidence>
<gene>
    <name evidence="6" type="ORF">ACFOYY_37855</name>
</gene>
<dbReference type="Pfam" id="PF10502">
    <property type="entry name" value="Peptidase_S26"/>
    <property type="match status" value="2"/>
</dbReference>
<dbReference type="RefSeq" id="WP_362776559.1">
    <property type="nucleotide sequence ID" value="NZ_JBHSBC010000049.1"/>
</dbReference>
<accession>A0ABV8FC93</accession>
<comment type="similarity">
    <text evidence="2">Belongs to the peptidase S26 family.</text>
</comment>
<reference evidence="7" key="1">
    <citation type="journal article" date="2019" name="Int. J. Syst. Evol. Microbiol.">
        <title>The Global Catalogue of Microorganisms (GCM) 10K type strain sequencing project: providing services to taxonomists for standard genome sequencing and annotation.</title>
        <authorList>
            <consortium name="The Broad Institute Genomics Platform"/>
            <consortium name="The Broad Institute Genome Sequencing Center for Infectious Disease"/>
            <person name="Wu L."/>
            <person name="Ma J."/>
        </authorList>
    </citation>
    <scope>NUCLEOTIDE SEQUENCE [LARGE SCALE GENOMIC DNA]</scope>
    <source>
        <strain evidence="7">TBRC 7912</strain>
    </source>
</reference>